<dbReference type="GO" id="GO:0004316">
    <property type="term" value="F:3-oxoacyl-[acyl-carrier-protein] reductase (NADPH) activity"/>
    <property type="evidence" value="ECO:0007669"/>
    <property type="project" value="UniProtKB-EC"/>
</dbReference>
<dbReference type="SUPFAM" id="SSF51735">
    <property type="entry name" value="NAD(P)-binding Rossmann-fold domains"/>
    <property type="match status" value="1"/>
</dbReference>
<dbReference type="Gene3D" id="3.40.50.720">
    <property type="entry name" value="NAD(P)-binding Rossmann-like Domain"/>
    <property type="match status" value="1"/>
</dbReference>
<dbReference type="GO" id="GO:0019290">
    <property type="term" value="P:siderophore biosynthetic process"/>
    <property type="evidence" value="ECO:0007669"/>
    <property type="project" value="InterPro"/>
</dbReference>
<organism evidence="2 3">
    <name type="scientific">Candidatus Electrothrix communis</name>
    <dbReference type="NCBI Taxonomy" id="1859133"/>
    <lineage>
        <taxon>Bacteria</taxon>
        <taxon>Pseudomonadati</taxon>
        <taxon>Thermodesulfobacteriota</taxon>
        <taxon>Desulfobulbia</taxon>
        <taxon>Desulfobulbales</taxon>
        <taxon>Desulfobulbaceae</taxon>
        <taxon>Candidatus Electrothrix</taxon>
    </lineage>
</organism>
<evidence type="ECO:0000313" key="3">
    <source>
        <dbReference type="Proteomes" id="UP000288086"/>
    </source>
</evidence>
<name>A0A3S3UER4_9BACT</name>
<evidence type="ECO:0000313" key="2">
    <source>
        <dbReference type="EMBL" id="RWX48536.1"/>
    </source>
</evidence>
<reference evidence="2 3" key="1">
    <citation type="submission" date="2017-01" db="EMBL/GenBank/DDBJ databases">
        <title>The cable genome- insights into the physiology and evolution of filamentous bacteria capable of sulfide oxidation via long distance electron transfer.</title>
        <authorList>
            <person name="Schreiber L."/>
            <person name="Bjerg J.T."/>
            <person name="Boggild A."/>
            <person name="Van De Vossenberg J."/>
            <person name="Meysman F."/>
            <person name="Nielsen L.P."/>
            <person name="Schramm A."/>
            <person name="Kjeldsen K.U."/>
        </authorList>
    </citation>
    <scope>NUCLEOTIDE SEQUENCE [LARGE SCALE GENOMIC DNA]</scope>
    <source>
        <strain evidence="2">A1</strain>
    </source>
</reference>
<dbReference type="PANTHER" id="PTHR42879">
    <property type="entry name" value="3-OXOACYL-(ACYL-CARRIER-PROTEIN) REDUCTASE"/>
    <property type="match status" value="1"/>
</dbReference>
<dbReference type="InterPro" id="IPR002347">
    <property type="entry name" value="SDR_fam"/>
</dbReference>
<comment type="caution">
    <text evidence="2">The sequence shown here is derived from an EMBL/GenBank/DDBJ whole genome shotgun (WGS) entry which is preliminary data.</text>
</comment>
<dbReference type="InterPro" id="IPR050259">
    <property type="entry name" value="SDR"/>
</dbReference>
<dbReference type="InterPro" id="IPR036291">
    <property type="entry name" value="NAD(P)-bd_dom_sf"/>
</dbReference>
<dbReference type="EC" id="1.1.1.100" evidence="2"/>
<protein>
    <submittedName>
        <fullName evidence="2">Enoyl-(Acyl carrier protein) reductase</fullName>
        <ecNumber evidence="2">1.1.1.100</ecNumber>
    </submittedName>
</protein>
<evidence type="ECO:0000256" key="1">
    <source>
        <dbReference type="ARBA" id="ARBA00006484"/>
    </source>
</evidence>
<proteinExistence type="inferred from homology"/>
<dbReference type="Pfam" id="PF13561">
    <property type="entry name" value="adh_short_C2"/>
    <property type="match status" value="1"/>
</dbReference>
<keyword evidence="3" id="KW-1185">Reference proteome</keyword>
<dbReference type="PANTHER" id="PTHR42879:SF2">
    <property type="entry name" value="3-OXOACYL-[ACYL-CARRIER-PROTEIN] REDUCTASE FABG"/>
    <property type="match status" value="1"/>
</dbReference>
<dbReference type="EMBL" id="MTKP01000138">
    <property type="protein sequence ID" value="RWX48536.1"/>
    <property type="molecule type" value="Genomic_DNA"/>
</dbReference>
<dbReference type="PRINTS" id="PR01397">
    <property type="entry name" value="DHBDHDRGNASE"/>
</dbReference>
<feature type="non-terminal residue" evidence="2">
    <location>
        <position position="1"/>
    </location>
</feature>
<gene>
    <name evidence="2" type="ORF">VT98_11381</name>
</gene>
<accession>A0A3S3UER4</accession>
<dbReference type="GO" id="GO:0008667">
    <property type="term" value="F:2,3-dihydro-2,3-dihydroxybenzoate dehydrogenase activity"/>
    <property type="evidence" value="ECO:0007669"/>
    <property type="project" value="InterPro"/>
</dbReference>
<dbReference type="Proteomes" id="UP000288086">
    <property type="component" value="Unassembled WGS sequence"/>
</dbReference>
<dbReference type="InterPro" id="IPR003560">
    <property type="entry name" value="DHB_DH"/>
</dbReference>
<sequence length="53" mass="5459">SEDIQESIKAQIPLGSLGSPEDVAGAAAYLASEESGYMTGQILHVNGGMYMGN</sequence>
<comment type="similarity">
    <text evidence="1">Belongs to the short-chain dehydrogenases/reductases (SDR) family.</text>
</comment>
<keyword evidence="2" id="KW-0560">Oxidoreductase</keyword>
<dbReference type="AlphaFoldDB" id="A0A3S3UER4"/>